<accession>A0ABM9VIK4</accession>
<comment type="caution">
    <text evidence="2">The sequence shown here is derived from an EMBL/GenBank/DDBJ whole genome shotgun (WGS) entry which is preliminary data.</text>
</comment>
<dbReference type="EMBL" id="FBWH01000036">
    <property type="protein sequence ID" value="CUX45665.1"/>
    <property type="molecule type" value="Genomic_DNA"/>
</dbReference>
<name>A0ABM9VIK4_9HYPH</name>
<keyword evidence="3" id="KW-1185">Reference proteome</keyword>
<reference evidence="2 3" key="1">
    <citation type="submission" date="2016-01" db="EMBL/GenBank/DDBJ databases">
        <authorList>
            <person name="Regsiter A."/>
            <person name="william w."/>
        </authorList>
    </citation>
    <scope>NUCLEOTIDE SEQUENCE [LARGE SCALE GENOMIC DNA]</scope>
    <source>
        <strain evidence="2 3">CFBP 6927</strain>
    </source>
</reference>
<evidence type="ECO:0000313" key="2">
    <source>
        <dbReference type="EMBL" id="CUX45665.1"/>
    </source>
</evidence>
<sequence length="77" mass="8208">MKINEAVPPRHRPAAATVSKPALIRGKYEIYAGKNGSVFISLAQIVTLVFGGTAHHGVQSKEKGSELSAIPSSRPRQ</sequence>
<dbReference type="Proteomes" id="UP000191812">
    <property type="component" value="Unassembled WGS sequence"/>
</dbReference>
<gene>
    <name evidence="2" type="ORF">AGR13a_Lc100066</name>
</gene>
<evidence type="ECO:0000313" key="3">
    <source>
        <dbReference type="Proteomes" id="UP000191812"/>
    </source>
</evidence>
<evidence type="ECO:0000256" key="1">
    <source>
        <dbReference type="SAM" id="MobiDB-lite"/>
    </source>
</evidence>
<protein>
    <submittedName>
        <fullName evidence="2">Uncharacterized protein</fullName>
    </submittedName>
</protein>
<proteinExistence type="predicted"/>
<organism evidence="2 3">
    <name type="scientific">Agrobacterium genomosp. 13 str. CFBP 6927</name>
    <dbReference type="NCBI Taxonomy" id="1183428"/>
    <lineage>
        <taxon>Bacteria</taxon>
        <taxon>Pseudomonadati</taxon>
        <taxon>Pseudomonadota</taxon>
        <taxon>Alphaproteobacteria</taxon>
        <taxon>Hyphomicrobiales</taxon>
        <taxon>Rhizobiaceae</taxon>
        <taxon>Rhizobium/Agrobacterium group</taxon>
        <taxon>Agrobacterium</taxon>
        <taxon>Agrobacterium tumefaciens complex</taxon>
    </lineage>
</organism>
<feature type="region of interest" description="Disordered" evidence="1">
    <location>
        <begin position="57"/>
        <end position="77"/>
    </location>
</feature>